<dbReference type="InterPro" id="IPR000571">
    <property type="entry name" value="Znf_CCCH"/>
</dbReference>
<keyword evidence="1" id="KW-0479">Metal-binding</keyword>
<evidence type="ECO:0000313" key="4">
    <source>
        <dbReference type="EMBL" id="CAK0785641.1"/>
    </source>
</evidence>
<proteinExistence type="predicted"/>
<feature type="compositionally biased region" description="Polar residues" evidence="2">
    <location>
        <begin position="401"/>
        <end position="417"/>
    </location>
</feature>
<dbReference type="EMBL" id="CAUYUE010000013">
    <property type="protein sequence ID" value="CAK0785641.1"/>
    <property type="molecule type" value="Genomic_DNA"/>
</dbReference>
<feature type="region of interest" description="Disordered" evidence="2">
    <location>
        <begin position="192"/>
        <end position="212"/>
    </location>
</feature>
<dbReference type="GO" id="GO:0008270">
    <property type="term" value="F:zinc ion binding"/>
    <property type="evidence" value="ECO:0007669"/>
    <property type="project" value="UniProtKB-KW"/>
</dbReference>
<dbReference type="PROSITE" id="PS50103">
    <property type="entry name" value="ZF_C3H1"/>
    <property type="match status" value="1"/>
</dbReference>
<gene>
    <name evidence="4" type="ORF">CVIRNUC_008852</name>
</gene>
<dbReference type="Gene3D" id="2.40.50.140">
    <property type="entry name" value="Nucleic acid-binding proteins"/>
    <property type="match status" value="1"/>
</dbReference>
<organism evidence="4 5">
    <name type="scientific">Coccomyxa viridis</name>
    <dbReference type="NCBI Taxonomy" id="1274662"/>
    <lineage>
        <taxon>Eukaryota</taxon>
        <taxon>Viridiplantae</taxon>
        <taxon>Chlorophyta</taxon>
        <taxon>core chlorophytes</taxon>
        <taxon>Trebouxiophyceae</taxon>
        <taxon>Trebouxiophyceae incertae sedis</taxon>
        <taxon>Coccomyxaceae</taxon>
        <taxon>Coccomyxa</taxon>
    </lineage>
</organism>
<dbReference type="InterPro" id="IPR012340">
    <property type="entry name" value="NA-bd_OB-fold"/>
</dbReference>
<feature type="compositionally biased region" description="Low complexity" evidence="2">
    <location>
        <begin position="199"/>
        <end position="211"/>
    </location>
</feature>
<comment type="caution">
    <text evidence="4">The sequence shown here is derived from an EMBL/GenBank/DDBJ whole genome shotgun (WGS) entry which is preliminary data.</text>
</comment>
<keyword evidence="1" id="KW-0863">Zinc-finger</keyword>
<feature type="region of interest" description="Disordered" evidence="2">
    <location>
        <begin position="389"/>
        <end position="441"/>
    </location>
</feature>
<evidence type="ECO:0000256" key="1">
    <source>
        <dbReference type="PROSITE-ProRule" id="PRU00723"/>
    </source>
</evidence>
<name>A0AAV1IE46_9CHLO</name>
<keyword evidence="1" id="KW-0862">Zinc</keyword>
<protein>
    <recommendedName>
        <fullName evidence="3">C3H1-type domain-containing protein</fullName>
    </recommendedName>
</protein>
<accession>A0AAV1IE46</accession>
<dbReference type="PANTHER" id="PTHR36971:SF3">
    <property type="entry name" value="C3H1-TYPE DOMAIN-CONTAINING PROTEIN"/>
    <property type="match status" value="1"/>
</dbReference>
<keyword evidence="5" id="KW-1185">Reference proteome</keyword>
<feature type="zinc finger region" description="C3H1-type" evidence="1">
    <location>
        <begin position="150"/>
        <end position="177"/>
    </location>
</feature>
<evidence type="ECO:0000259" key="3">
    <source>
        <dbReference type="PROSITE" id="PS50103"/>
    </source>
</evidence>
<reference evidence="4 5" key="1">
    <citation type="submission" date="2023-10" db="EMBL/GenBank/DDBJ databases">
        <authorList>
            <person name="Maclean D."/>
            <person name="Macfadyen A."/>
        </authorList>
    </citation>
    <scope>NUCLEOTIDE SEQUENCE [LARGE SCALE GENOMIC DNA]</scope>
</reference>
<feature type="compositionally biased region" description="Polar residues" evidence="2">
    <location>
        <begin position="428"/>
        <end position="441"/>
    </location>
</feature>
<sequence length="499" mass="53442">MNEICPDTSITGTLVNKRKVSKKLVFFDLQSESGTIIELCCKAGSHYTVEQVRDLRDNIKVGDSISVLGYCDSEDPHVVLPTTVTVTARWKDQHPGQHFVPRCTPKPVQHINKSTGKEGGQEICQSRQMAEKSSQEQCEVAAGPEALAPPQPLQVCKFHINGGCQKGDACPNLHVSLAAAPRVRQAWIAERKQARREATTAGSSAHGGSAAKKGRRAAVFAKWLVDTYGQDLLADGSGVIDVAGGRGALSFALHALHGVPCTVVDPRPPKPTKEQMRYLQGRPRALSQPQSYQSSWRQNSGQAQAAQDANATAAKALPDHIQAAFDAALWDGPHAERLQAASLVVGLHPDQATDSIVDFAGRHNKPFAVVPCCVFPRLFPHRRMPRQGAVLSQGAADPSEHSSNSGQPQSTALCESGSQKHSDAHQTVVGSITSSQSNGNVQDQAVEQHVVQASGEAVVSHEQLLAYLQHKGGVSARVASIPFEGMNQVVYRLSGNVHA</sequence>
<feature type="domain" description="C3H1-type" evidence="3">
    <location>
        <begin position="150"/>
        <end position="177"/>
    </location>
</feature>
<evidence type="ECO:0000313" key="5">
    <source>
        <dbReference type="Proteomes" id="UP001314263"/>
    </source>
</evidence>
<feature type="compositionally biased region" description="Low complexity" evidence="2">
    <location>
        <begin position="302"/>
        <end position="311"/>
    </location>
</feature>
<feature type="compositionally biased region" description="Polar residues" evidence="2">
    <location>
        <begin position="287"/>
        <end position="301"/>
    </location>
</feature>
<evidence type="ECO:0000256" key="2">
    <source>
        <dbReference type="SAM" id="MobiDB-lite"/>
    </source>
</evidence>
<dbReference type="AlphaFoldDB" id="A0AAV1IE46"/>
<feature type="region of interest" description="Disordered" evidence="2">
    <location>
        <begin position="283"/>
        <end position="311"/>
    </location>
</feature>
<dbReference type="SUPFAM" id="SSF50249">
    <property type="entry name" value="Nucleic acid-binding proteins"/>
    <property type="match status" value="1"/>
</dbReference>
<dbReference type="Proteomes" id="UP001314263">
    <property type="component" value="Unassembled WGS sequence"/>
</dbReference>
<dbReference type="PANTHER" id="PTHR36971">
    <property type="entry name" value="UNNAMED PRODUCT"/>
    <property type="match status" value="1"/>
</dbReference>